<sequence>MTSCTVEPFRTTVRGLELRGTRYRPAGDGPAPTAVLFHGFGGSRVETTGVFVTLARRLVAAGTGVVAFDRAGHGESDGEFFDTTVTQDVEDSRRVLDVVAALPGVDAQDLHLVGMSLGSVVASVVAADRPAGIRSLTMWSTAAVFADEVRGGTLQGRPLDVLDGQGFFDFLGQRLGPALREDARGWDPWARAAGWRGPTLLLHGTDDFVPLGCARRYLDDDVLGDRAELVVVEGADHGWAQLPQRDTVVAATVAFTTRHARRA</sequence>
<reference evidence="4 5" key="1">
    <citation type="submission" date="2024-07" db="EMBL/GenBank/DDBJ databases">
        <authorList>
            <person name="Thanompreechachai J."/>
            <person name="Duangmal K."/>
        </authorList>
    </citation>
    <scope>NUCLEOTIDE SEQUENCE [LARGE SCALE GENOMIC DNA]</scope>
    <source>
        <strain evidence="4 5">KCTC 19886</strain>
    </source>
</reference>
<protein>
    <submittedName>
        <fullName evidence="4">Alpha/beta hydrolase</fullName>
    </submittedName>
</protein>
<evidence type="ECO:0000259" key="3">
    <source>
        <dbReference type="Pfam" id="PF12697"/>
    </source>
</evidence>
<comment type="caution">
    <text evidence="4">The sequence shown here is derived from an EMBL/GenBank/DDBJ whole genome shotgun (WGS) entry which is preliminary data.</text>
</comment>
<evidence type="ECO:0000313" key="5">
    <source>
        <dbReference type="Proteomes" id="UP001555826"/>
    </source>
</evidence>
<name>A0ABV3P5A2_9ACTN</name>
<dbReference type="PANTHER" id="PTHR22946">
    <property type="entry name" value="DIENELACTONE HYDROLASE DOMAIN-CONTAINING PROTEIN-RELATED"/>
    <property type="match status" value="1"/>
</dbReference>
<dbReference type="PANTHER" id="PTHR22946:SF9">
    <property type="entry name" value="POLYKETIDE TRANSFERASE AF380"/>
    <property type="match status" value="1"/>
</dbReference>
<dbReference type="RefSeq" id="WP_367637481.1">
    <property type="nucleotide sequence ID" value="NZ_JBFNQN010000005.1"/>
</dbReference>
<accession>A0ABV3P5A2</accession>
<dbReference type="SUPFAM" id="SSF53474">
    <property type="entry name" value="alpha/beta-Hydrolases"/>
    <property type="match status" value="1"/>
</dbReference>
<gene>
    <name evidence="4" type="ORF">AB1207_08030</name>
</gene>
<evidence type="ECO:0000256" key="2">
    <source>
        <dbReference type="ARBA" id="ARBA00038115"/>
    </source>
</evidence>
<proteinExistence type="inferred from homology"/>
<evidence type="ECO:0000313" key="4">
    <source>
        <dbReference type="EMBL" id="MEW9264692.1"/>
    </source>
</evidence>
<organism evidence="4 5">
    <name type="scientific">Kineococcus endophyticus</name>
    <dbReference type="NCBI Taxonomy" id="1181883"/>
    <lineage>
        <taxon>Bacteria</taxon>
        <taxon>Bacillati</taxon>
        <taxon>Actinomycetota</taxon>
        <taxon>Actinomycetes</taxon>
        <taxon>Kineosporiales</taxon>
        <taxon>Kineosporiaceae</taxon>
        <taxon>Kineococcus</taxon>
    </lineage>
</organism>
<dbReference type="GO" id="GO:0016787">
    <property type="term" value="F:hydrolase activity"/>
    <property type="evidence" value="ECO:0007669"/>
    <property type="project" value="UniProtKB-KW"/>
</dbReference>
<dbReference type="InterPro" id="IPR050261">
    <property type="entry name" value="FrsA_esterase"/>
</dbReference>
<dbReference type="Proteomes" id="UP001555826">
    <property type="component" value="Unassembled WGS sequence"/>
</dbReference>
<feature type="domain" description="AB hydrolase-1" evidence="3">
    <location>
        <begin position="35"/>
        <end position="251"/>
    </location>
</feature>
<dbReference type="Gene3D" id="3.40.50.1820">
    <property type="entry name" value="alpha/beta hydrolase"/>
    <property type="match status" value="1"/>
</dbReference>
<keyword evidence="1 4" id="KW-0378">Hydrolase</keyword>
<comment type="similarity">
    <text evidence="2">Belongs to the AB hydrolase superfamily. FUS2 hydrolase family.</text>
</comment>
<dbReference type="EMBL" id="JBFNQN010000005">
    <property type="protein sequence ID" value="MEW9264692.1"/>
    <property type="molecule type" value="Genomic_DNA"/>
</dbReference>
<evidence type="ECO:0000256" key="1">
    <source>
        <dbReference type="ARBA" id="ARBA00022801"/>
    </source>
</evidence>
<keyword evidence="5" id="KW-1185">Reference proteome</keyword>
<dbReference type="Pfam" id="PF12697">
    <property type="entry name" value="Abhydrolase_6"/>
    <property type="match status" value="1"/>
</dbReference>
<dbReference type="InterPro" id="IPR000073">
    <property type="entry name" value="AB_hydrolase_1"/>
</dbReference>
<dbReference type="InterPro" id="IPR029058">
    <property type="entry name" value="AB_hydrolase_fold"/>
</dbReference>